<feature type="domain" description="Methyltransferase type 11" evidence="1">
    <location>
        <begin position="28"/>
        <end position="70"/>
    </location>
</feature>
<dbReference type="InterPro" id="IPR029063">
    <property type="entry name" value="SAM-dependent_MTases_sf"/>
</dbReference>
<accession>A0ABZ0S9Q3</accession>
<sequence length="98" mass="10952">MEEGRKDRPCAVILVTTDAKDGKNVTVLPDWFECFDGIWACASLLHVPLDQLADALARLSRALKKDGVLYASFKYGRGEREHNGRRFTDLNESGLAEL</sequence>
<organism evidence="2 3">
    <name type="scientific">Thiorhodovibrio winogradskyi</name>
    <dbReference type="NCBI Taxonomy" id="77007"/>
    <lineage>
        <taxon>Bacteria</taxon>
        <taxon>Pseudomonadati</taxon>
        <taxon>Pseudomonadota</taxon>
        <taxon>Gammaproteobacteria</taxon>
        <taxon>Chromatiales</taxon>
        <taxon>Chromatiaceae</taxon>
        <taxon>Thiorhodovibrio</taxon>
    </lineage>
</organism>
<evidence type="ECO:0000313" key="2">
    <source>
        <dbReference type="EMBL" id="WPL17373.1"/>
    </source>
</evidence>
<dbReference type="SUPFAM" id="SSF53335">
    <property type="entry name" value="S-adenosyl-L-methionine-dependent methyltransferases"/>
    <property type="match status" value="1"/>
</dbReference>
<reference evidence="2 3" key="1">
    <citation type="journal article" date="2023" name="Microorganisms">
        <title>Thiorhodovibrio frisius and Trv. litoralis spp. nov., Two Novel Members from a Clade of Fastidious Purple Sulfur Bacteria That Exhibit Unique Red-Shifted Light-Harvesting Capabilities.</title>
        <authorList>
            <person name="Methner A."/>
            <person name="Kuzyk S.B."/>
            <person name="Petersen J."/>
            <person name="Bauer S."/>
            <person name="Brinkmann H."/>
            <person name="Sichau K."/>
            <person name="Wanner G."/>
            <person name="Wolf J."/>
            <person name="Neumann-Schaal M."/>
            <person name="Henke P."/>
            <person name="Tank M."/>
            <person name="Sproer C."/>
            <person name="Bunk B."/>
            <person name="Overmann J."/>
        </authorList>
    </citation>
    <scope>NUCLEOTIDE SEQUENCE [LARGE SCALE GENOMIC DNA]</scope>
    <source>
        <strain evidence="2 3">DSM 6702</strain>
    </source>
</reference>
<dbReference type="Gene3D" id="3.40.50.150">
    <property type="entry name" value="Vaccinia Virus protein VP39"/>
    <property type="match status" value="1"/>
</dbReference>
<evidence type="ECO:0000313" key="3">
    <source>
        <dbReference type="Proteomes" id="UP001432180"/>
    </source>
</evidence>
<evidence type="ECO:0000259" key="1">
    <source>
        <dbReference type="Pfam" id="PF08241"/>
    </source>
</evidence>
<name>A0ABZ0S9Q3_9GAMM</name>
<proteinExistence type="predicted"/>
<dbReference type="EMBL" id="CP121472">
    <property type="protein sequence ID" value="WPL17373.1"/>
    <property type="molecule type" value="Genomic_DNA"/>
</dbReference>
<dbReference type="InterPro" id="IPR013216">
    <property type="entry name" value="Methyltransf_11"/>
</dbReference>
<protein>
    <recommendedName>
        <fullName evidence="1">Methyltransferase type 11 domain-containing protein</fullName>
    </recommendedName>
</protein>
<keyword evidence="3" id="KW-1185">Reference proteome</keyword>
<dbReference type="Proteomes" id="UP001432180">
    <property type="component" value="Chromosome"/>
</dbReference>
<gene>
    <name evidence="2" type="ORF">Thiowin_02380</name>
</gene>
<dbReference type="Pfam" id="PF08241">
    <property type="entry name" value="Methyltransf_11"/>
    <property type="match status" value="1"/>
</dbReference>